<dbReference type="InterPro" id="IPR016181">
    <property type="entry name" value="Acyl_CoA_acyltransferase"/>
</dbReference>
<dbReference type="EMBL" id="ABLC01000001">
    <property type="protein sequence ID" value="EDT06389.1"/>
    <property type="molecule type" value="Genomic_DNA"/>
</dbReference>
<feature type="domain" description="N-acetyltransferase" evidence="3">
    <location>
        <begin position="13"/>
        <end position="163"/>
    </location>
</feature>
<dbReference type="InterPro" id="IPR000182">
    <property type="entry name" value="GNAT_dom"/>
</dbReference>
<evidence type="ECO:0000256" key="1">
    <source>
        <dbReference type="ARBA" id="ARBA00022679"/>
    </source>
</evidence>
<dbReference type="Pfam" id="PF00583">
    <property type="entry name" value="Acetyltransf_1"/>
    <property type="match status" value="1"/>
</dbReference>
<dbReference type="SUPFAM" id="SSF55729">
    <property type="entry name" value="Acyl-CoA N-acyltransferases (Nat)"/>
    <property type="match status" value="1"/>
</dbReference>
<dbReference type="PROSITE" id="PS51186">
    <property type="entry name" value="GNAT"/>
    <property type="match status" value="1"/>
</dbReference>
<sequence length="163" mass="18833">MGFATMDATDAGLTVRPVREDDFDDWLPLWDGYNRFYGRFGDTALPREITQLTWSRFFDGYEPVHARVAERDGRLVGLVHFLYHRSTTLAGPTCYLQDLFTLDSERGKGVGRALIEAVYDAAHAHRAERVYWQTHETNHTAMRLYDTVAEKTGFVIYRKVLPR</sequence>
<dbReference type="PANTHER" id="PTHR10545:SF42">
    <property type="entry name" value="ACETYLTRANSFERASE"/>
    <property type="match status" value="1"/>
</dbReference>
<dbReference type="InterPro" id="IPR051016">
    <property type="entry name" value="Diverse_Substrate_AcTransf"/>
</dbReference>
<gene>
    <name evidence="4" type="ORF">BamIOP4010DRAFT_0141</name>
</gene>
<proteinExistence type="predicted"/>
<evidence type="ECO:0000313" key="4">
    <source>
        <dbReference type="EMBL" id="EDT06389.1"/>
    </source>
</evidence>
<dbReference type="Gene3D" id="3.40.630.30">
    <property type="match status" value="1"/>
</dbReference>
<evidence type="ECO:0000259" key="3">
    <source>
        <dbReference type="PROSITE" id="PS51186"/>
    </source>
</evidence>
<dbReference type="CDD" id="cd04301">
    <property type="entry name" value="NAT_SF"/>
    <property type="match status" value="1"/>
</dbReference>
<dbReference type="GO" id="GO:0008080">
    <property type="term" value="F:N-acetyltransferase activity"/>
    <property type="evidence" value="ECO:0007669"/>
    <property type="project" value="TreeGrafter"/>
</dbReference>
<dbReference type="AlphaFoldDB" id="B1F7Y2"/>
<protein>
    <submittedName>
        <fullName evidence="4">GCN5-related N-acetyltransferase</fullName>
    </submittedName>
</protein>
<accession>B1F7Y2</accession>
<evidence type="ECO:0000256" key="2">
    <source>
        <dbReference type="ARBA" id="ARBA00023315"/>
    </source>
</evidence>
<reference evidence="4 5" key="1">
    <citation type="submission" date="2008-03" db="EMBL/GenBank/DDBJ databases">
        <title>Sequencing of the draft genome and assembly of Burkholderia ambifaria IOP40-10.</title>
        <authorList>
            <consortium name="US DOE Joint Genome Institute (JGI-PGF)"/>
            <person name="Copeland A."/>
            <person name="Lucas S."/>
            <person name="Lapidus A."/>
            <person name="Glavina del Rio T."/>
            <person name="Dalin E."/>
            <person name="Tice H."/>
            <person name="Bruce D."/>
            <person name="Goodwin L."/>
            <person name="Pitluck S."/>
            <person name="Larimer F."/>
            <person name="Land M.L."/>
            <person name="Hauser L."/>
            <person name="Tiedje J."/>
            <person name="Richardson P."/>
        </authorList>
    </citation>
    <scope>NUCLEOTIDE SEQUENCE [LARGE SCALE GENOMIC DNA]</scope>
    <source>
        <strain evidence="4 5">IOP40-10</strain>
    </source>
</reference>
<dbReference type="Proteomes" id="UP000005463">
    <property type="component" value="Unassembled WGS sequence"/>
</dbReference>
<name>B1F7Y2_9BURK</name>
<comment type="caution">
    <text evidence="4">The sequence shown here is derived from an EMBL/GenBank/DDBJ whole genome shotgun (WGS) entry which is preliminary data.</text>
</comment>
<organism evidence="4 5">
    <name type="scientific">Burkholderia ambifaria IOP40-10</name>
    <dbReference type="NCBI Taxonomy" id="396596"/>
    <lineage>
        <taxon>Bacteria</taxon>
        <taxon>Pseudomonadati</taxon>
        <taxon>Pseudomonadota</taxon>
        <taxon>Betaproteobacteria</taxon>
        <taxon>Burkholderiales</taxon>
        <taxon>Burkholderiaceae</taxon>
        <taxon>Burkholderia</taxon>
        <taxon>Burkholderia cepacia complex</taxon>
    </lineage>
</organism>
<keyword evidence="1 4" id="KW-0808">Transferase</keyword>
<dbReference type="PATRIC" id="fig|396596.7.peg.7974"/>
<dbReference type="PANTHER" id="PTHR10545">
    <property type="entry name" value="DIAMINE N-ACETYLTRANSFERASE"/>
    <property type="match status" value="1"/>
</dbReference>
<keyword evidence="2" id="KW-0012">Acyltransferase</keyword>
<evidence type="ECO:0000313" key="5">
    <source>
        <dbReference type="Proteomes" id="UP000005463"/>
    </source>
</evidence>